<dbReference type="AlphaFoldDB" id="A0AAW7M259"/>
<evidence type="ECO:0000256" key="1">
    <source>
        <dbReference type="SAM" id="Phobius"/>
    </source>
</evidence>
<protein>
    <submittedName>
        <fullName evidence="2">Uncharacterized protein</fullName>
    </submittedName>
</protein>
<reference evidence="2" key="1">
    <citation type="submission" date="2023-06" db="EMBL/GenBank/DDBJ databases">
        <title>Sysu t00039.</title>
        <authorList>
            <person name="Gao L."/>
            <person name="Fang B.-Z."/>
            <person name="Li W.-J."/>
        </authorList>
    </citation>
    <scope>NUCLEOTIDE SEQUENCE</scope>
    <source>
        <strain evidence="2">SYSU T00039</strain>
    </source>
</reference>
<dbReference type="EMBL" id="JAUHPX010000003">
    <property type="protein sequence ID" value="MDN4487674.1"/>
    <property type="molecule type" value="Genomic_DNA"/>
</dbReference>
<dbReference type="Proteomes" id="UP001172737">
    <property type="component" value="Unassembled WGS sequence"/>
</dbReference>
<feature type="transmembrane region" description="Helical" evidence="1">
    <location>
        <begin position="53"/>
        <end position="75"/>
    </location>
</feature>
<sequence length="78" mass="7729">MQQYIEWGALANVVLVGLLVGAGLPALFALGVRALAGTGAKDEAGQVRTGRKVLAAVAFGIVIATIVAAVAYIAAGGH</sequence>
<accession>A0AAW7M259</accession>
<organism evidence="2 3">
    <name type="scientific">Demequina lignilytica</name>
    <dbReference type="NCBI Taxonomy" id="3051663"/>
    <lineage>
        <taxon>Bacteria</taxon>
        <taxon>Bacillati</taxon>
        <taxon>Actinomycetota</taxon>
        <taxon>Actinomycetes</taxon>
        <taxon>Micrococcales</taxon>
        <taxon>Demequinaceae</taxon>
        <taxon>Demequina</taxon>
    </lineage>
</organism>
<proteinExistence type="predicted"/>
<name>A0AAW7M259_9MICO</name>
<keyword evidence="1" id="KW-1133">Transmembrane helix</keyword>
<evidence type="ECO:0000313" key="3">
    <source>
        <dbReference type="Proteomes" id="UP001172737"/>
    </source>
</evidence>
<dbReference type="RefSeq" id="WP_301119011.1">
    <property type="nucleotide sequence ID" value="NZ_JAUHPX010000003.1"/>
</dbReference>
<feature type="transmembrane region" description="Helical" evidence="1">
    <location>
        <begin position="12"/>
        <end position="32"/>
    </location>
</feature>
<gene>
    <name evidence="2" type="ORF">QQX10_05765</name>
</gene>
<keyword evidence="1" id="KW-0812">Transmembrane</keyword>
<comment type="caution">
    <text evidence="2">The sequence shown here is derived from an EMBL/GenBank/DDBJ whole genome shotgun (WGS) entry which is preliminary data.</text>
</comment>
<keyword evidence="3" id="KW-1185">Reference proteome</keyword>
<keyword evidence="1" id="KW-0472">Membrane</keyword>
<evidence type="ECO:0000313" key="2">
    <source>
        <dbReference type="EMBL" id="MDN4487674.1"/>
    </source>
</evidence>